<dbReference type="AlphaFoldDB" id="A0A645CMD7"/>
<dbReference type="EMBL" id="VSSQ01028401">
    <property type="protein sequence ID" value="MPM78111.1"/>
    <property type="molecule type" value="Genomic_DNA"/>
</dbReference>
<reference evidence="1" key="1">
    <citation type="submission" date="2019-08" db="EMBL/GenBank/DDBJ databases">
        <authorList>
            <person name="Kucharzyk K."/>
            <person name="Murdoch R.W."/>
            <person name="Higgins S."/>
            <person name="Loffler F."/>
        </authorList>
    </citation>
    <scope>NUCLEOTIDE SEQUENCE</scope>
</reference>
<gene>
    <name evidence="1" type="ORF">SDC9_125122</name>
</gene>
<comment type="caution">
    <text evidence="1">The sequence shown here is derived from an EMBL/GenBank/DDBJ whole genome shotgun (WGS) entry which is preliminary data.</text>
</comment>
<organism evidence="1">
    <name type="scientific">bioreactor metagenome</name>
    <dbReference type="NCBI Taxonomy" id="1076179"/>
    <lineage>
        <taxon>unclassified sequences</taxon>
        <taxon>metagenomes</taxon>
        <taxon>ecological metagenomes</taxon>
    </lineage>
</organism>
<proteinExistence type="predicted"/>
<accession>A0A645CMD7</accession>
<name>A0A645CMD7_9ZZZZ</name>
<evidence type="ECO:0000313" key="1">
    <source>
        <dbReference type="EMBL" id="MPM78111.1"/>
    </source>
</evidence>
<protein>
    <submittedName>
        <fullName evidence="1">Uncharacterized protein</fullName>
    </submittedName>
</protein>
<sequence length="183" mass="21784">MLVEILYHRHYLGDTSLVVRTQKRGAVCDNDIIADILFQVGKLFRAHYNILFFVEHDIAAVIIFYHTRFHVMTGKLRRRIDVRAKPYRRHTLTVCGYPGVYASRFRYGDFAGAAGFQLFREQQGQIPLFFRAGHSFLVICRFRIRFHIFYKSIEDRCHYYLSFLFMLRSYHIPFRAAQILYAV</sequence>